<dbReference type="InterPro" id="IPR025419">
    <property type="entry name" value="DUF4142"/>
</dbReference>
<proteinExistence type="predicted"/>
<dbReference type="EMBL" id="QFPP01000038">
    <property type="protein sequence ID" value="PZQ76842.1"/>
    <property type="molecule type" value="Genomic_DNA"/>
</dbReference>
<dbReference type="InterPro" id="IPR012347">
    <property type="entry name" value="Ferritin-like"/>
</dbReference>
<comment type="caution">
    <text evidence="2">The sequence shown here is derived from an EMBL/GenBank/DDBJ whole genome shotgun (WGS) entry which is preliminary data.</text>
</comment>
<evidence type="ECO:0000313" key="3">
    <source>
        <dbReference type="Proteomes" id="UP000249135"/>
    </source>
</evidence>
<evidence type="ECO:0000313" key="2">
    <source>
        <dbReference type="EMBL" id="PZQ76842.1"/>
    </source>
</evidence>
<name>A0A2W5QHR7_VARPD</name>
<dbReference type="Pfam" id="PF13628">
    <property type="entry name" value="DUF4142"/>
    <property type="match status" value="1"/>
</dbReference>
<dbReference type="Proteomes" id="UP000249135">
    <property type="component" value="Unassembled WGS sequence"/>
</dbReference>
<evidence type="ECO:0000259" key="1">
    <source>
        <dbReference type="Pfam" id="PF13628"/>
    </source>
</evidence>
<gene>
    <name evidence="2" type="ORF">DI563_05815</name>
</gene>
<reference evidence="2 3" key="1">
    <citation type="submission" date="2017-08" db="EMBL/GenBank/DDBJ databases">
        <title>Infants hospitalized years apart are colonized by the same room-sourced microbial strains.</title>
        <authorList>
            <person name="Brooks B."/>
            <person name="Olm M.R."/>
            <person name="Firek B.A."/>
            <person name="Baker R."/>
            <person name="Thomas B.C."/>
            <person name="Morowitz M.J."/>
            <person name="Banfield J.F."/>
        </authorList>
    </citation>
    <scope>NUCLEOTIDE SEQUENCE [LARGE SCALE GENOMIC DNA]</scope>
    <source>
        <strain evidence="2">S2_005_003_R2_41</strain>
    </source>
</reference>
<organism evidence="2 3">
    <name type="scientific">Variovorax paradoxus</name>
    <dbReference type="NCBI Taxonomy" id="34073"/>
    <lineage>
        <taxon>Bacteria</taxon>
        <taxon>Pseudomonadati</taxon>
        <taxon>Pseudomonadota</taxon>
        <taxon>Betaproteobacteria</taxon>
        <taxon>Burkholderiales</taxon>
        <taxon>Comamonadaceae</taxon>
        <taxon>Variovorax</taxon>
    </lineage>
</organism>
<protein>
    <recommendedName>
        <fullName evidence="1">DUF4142 domain-containing protein</fullName>
    </recommendedName>
</protein>
<dbReference type="Gene3D" id="1.20.1260.10">
    <property type="match status" value="1"/>
</dbReference>
<dbReference type="AlphaFoldDB" id="A0A2W5QHR7"/>
<sequence length="190" mass="21097">MAVGALSHRLRIGAVAFALGIAALGTAWEARAQVPDDKGRGNETLRAGVRDSDRLFIRTTAGHLIRERQLGALMRKQASTPPMRGLGTKLSEQSNGLYRGLSDIAKREKTEIPLDMVDESHAKLQRLATLRGAEFDQRAREMVLESLEQEIKAFESAADKTDNGFLRNWTAKALGQRRALFDEFRRAAPR</sequence>
<feature type="domain" description="DUF4142" evidence="1">
    <location>
        <begin position="52"/>
        <end position="174"/>
    </location>
</feature>
<accession>A0A2W5QHR7</accession>